<dbReference type="SUPFAM" id="SSF111352">
    <property type="entry name" value="Ammonium transporter"/>
    <property type="match status" value="2"/>
</dbReference>
<dbReference type="Proteomes" id="UP000235371">
    <property type="component" value="Unassembled WGS sequence"/>
</dbReference>
<feature type="transmembrane region" description="Helical" evidence="9">
    <location>
        <begin position="200"/>
        <end position="220"/>
    </location>
</feature>
<accession>A0A2J6TJ27</accession>
<evidence type="ECO:0000256" key="3">
    <source>
        <dbReference type="ARBA" id="ARBA00022448"/>
    </source>
</evidence>
<evidence type="ECO:0000256" key="4">
    <source>
        <dbReference type="ARBA" id="ARBA00022692"/>
    </source>
</evidence>
<feature type="region of interest" description="Disordered" evidence="8">
    <location>
        <begin position="258"/>
        <end position="291"/>
    </location>
</feature>
<sequence length="518" mass="57065">METFTVDVAPPGPTRYTNITTEDLHTSPQLYFAGSDIVWMLISSALVLMMVPAMCLFYSGASNRRSSLTLFRLPLITAALIGFQWYLWGYSLAFTPAVKPPSPGVSWYGGDPRGVALHDSLARPVGADGAKIPELLYQFYEGMFASFTAALVCGGTIRDVRVGRFLVFITFWSLLVYNPVARWSWHWAGWSNQRDVMDFAGGTAVHITSGTAVLAFYIFYELDTKGFSTCWAGFWRIFMRHMKPFVILGLYRKNPGPPRRIVQPGEDHDDNSEEHELENRSSTSHQGPKKQVALHALADPEAALPPTDDQPAPLVRGLEDDDPPHNVNNMILGTALLWIGWFGFNGGSALGGNMRAVSACVSTHVAACAGGTTSLFFFWAWNAFARAVDRYLGEPGEQENKIPSVSVTQFCDGAVIGLVAITPAAGYVPVWSAGIFGVVSAIAVNLLKRYTKGLLKDDPLFVFSIHAGGGMVVLQLSDWTDIQQYQIVLLLEDFDIKCLTHLQGFFTLFSPLWQFCFA</sequence>
<dbReference type="InterPro" id="IPR029020">
    <property type="entry name" value="Ammonium/urea_transptr"/>
</dbReference>
<name>A0A2J6TJ27_9HELO</name>
<dbReference type="GO" id="GO:0005886">
    <property type="term" value="C:plasma membrane"/>
    <property type="evidence" value="ECO:0007669"/>
    <property type="project" value="TreeGrafter"/>
</dbReference>
<dbReference type="RefSeq" id="XP_024739907.1">
    <property type="nucleotide sequence ID" value="XM_024872133.1"/>
</dbReference>
<feature type="domain" description="Ammonium transporter AmtB-like" evidence="10">
    <location>
        <begin position="38"/>
        <end position="221"/>
    </location>
</feature>
<evidence type="ECO:0000313" key="11">
    <source>
        <dbReference type="EMBL" id="PMD63003.1"/>
    </source>
</evidence>
<dbReference type="PANTHER" id="PTHR43029:SF10">
    <property type="entry name" value="AMMONIUM TRANSPORTER MEP2"/>
    <property type="match status" value="1"/>
</dbReference>
<dbReference type="EMBL" id="KZ613783">
    <property type="protein sequence ID" value="PMD63003.1"/>
    <property type="molecule type" value="Genomic_DNA"/>
</dbReference>
<evidence type="ECO:0000256" key="8">
    <source>
        <dbReference type="SAM" id="MobiDB-lite"/>
    </source>
</evidence>
<dbReference type="OrthoDB" id="534912at2759"/>
<keyword evidence="6 9" id="KW-0472">Membrane</keyword>
<feature type="transmembrane region" description="Helical" evidence="9">
    <location>
        <begin position="162"/>
        <end position="180"/>
    </location>
</feature>
<keyword evidence="3" id="KW-0813">Transport</keyword>
<evidence type="ECO:0000256" key="6">
    <source>
        <dbReference type="ARBA" id="ARBA00023136"/>
    </source>
</evidence>
<comment type="similarity">
    <text evidence="2">Belongs to the ammonia transporter channel (TC 1.A.11.2) family.</text>
</comment>
<dbReference type="InterPro" id="IPR024041">
    <property type="entry name" value="NH4_transpt_AmtB-like_dom"/>
</dbReference>
<gene>
    <name evidence="11" type="ORF">K444DRAFT_355851</name>
</gene>
<keyword evidence="5 9" id="KW-1133">Transmembrane helix</keyword>
<proteinExistence type="inferred from homology"/>
<evidence type="ECO:0000259" key="10">
    <source>
        <dbReference type="Pfam" id="PF00909"/>
    </source>
</evidence>
<feature type="transmembrane region" description="Helical" evidence="9">
    <location>
        <begin position="37"/>
        <end position="58"/>
    </location>
</feature>
<evidence type="ECO:0000256" key="2">
    <source>
        <dbReference type="ARBA" id="ARBA00005887"/>
    </source>
</evidence>
<evidence type="ECO:0000313" key="12">
    <source>
        <dbReference type="Proteomes" id="UP000235371"/>
    </source>
</evidence>
<keyword evidence="12" id="KW-1185">Reference proteome</keyword>
<evidence type="ECO:0000256" key="9">
    <source>
        <dbReference type="SAM" id="Phobius"/>
    </source>
</evidence>
<evidence type="ECO:0000256" key="1">
    <source>
        <dbReference type="ARBA" id="ARBA00004141"/>
    </source>
</evidence>
<feature type="compositionally biased region" description="Acidic residues" evidence="8">
    <location>
        <begin position="267"/>
        <end position="276"/>
    </location>
</feature>
<reference evidence="11 12" key="1">
    <citation type="submission" date="2016-04" db="EMBL/GenBank/DDBJ databases">
        <title>A degradative enzymes factory behind the ericoid mycorrhizal symbiosis.</title>
        <authorList>
            <consortium name="DOE Joint Genome Institute"/>
            <person name="Martino E."/>
            <person name="Morin E."/>
            <person name="Grelet G."/>
            <person name="Kuo A."/>
            <person name="Kohler A."/>
            <person name="Daghino S."/>
            <person name="Barry K."/>
            <person name="Choi C."/>
            <person name="Cichocki N."/>
            <person name="Clum A."/>
            <person name="Copeland A."/>
            <person name="Hainaut M."/>
            <person name="Haridas S."/>
            <person name="Labutti K."/>
            <person name="Lindquist E."/>
            <person name="Lipzen A."/>
            <person name="Khouja H.-R."/>
            <person name="Murat C."/>
            <person name="Ohm R."/>
            <person name="Olson A."/>
            <person name="Spatafora J."/>
            <person name="Veneault-Fourrey C."/>
            <person name="Henrissat B."/>
            <person name="Grigoriev I."/>
            <person name="Martin F."/>
            <person name="Perotto S."/>
        </authorList>
    </citation>
    <scope>NUCLEOTIDE SEQUENCE [LARGE SCALE GENOMIC DNA]</scope>
    <source>
        <strain evidence="11 12">E</strain>
    </source>
</reference>
<feature type="transmembrane region" description="Helical" evidence="9">
    <location>
        <begin position="70"/>
        <end position="88"/>
    </location>
</feature>
<dbReference type="InParanoid" id="A0A2J6TJ27"/>
<dbReference type="GO" id="GO:0008519">
    <property type="term" value="F:ammonium channel activity"/>
    <property type="evidence" value="ECO:0007669"/>
    <property type="project" value="InterPro"/>
</dbReference>
<protein>
    <submittedName>
        <fullName evidence="11">Rh-like protein/ammonium transporter</fullName>
    </submittedName>
</protein>
<dbReference type="InterPro" id="IPR001905">
    <property type="entry name" value="Ammonium_transpt"/>
</dbReference>
<feature type="domain" description="Ammonium transporter AmtB-like" evidence="10">
    <location>
        <begin position="405"/>
        <end position="472"/>
    </location>
</feature>
<feature type="transmembrane region" description="Helical" evidence="9">
    <location>
        <begin position="356"/>
        <end position="381"/>
    </location>
</feature>
<dbReference type="PANTHER" id="PTHR43029">
    <property type="entry name" value="AMMONIUM TRANSPORTER MEP2"/>
    <property type="match status" value="1"/>
</dbReference>
<feature type="region of interest" description="Disordered" evidence="8">
    <location>
        <begin position="302"/>
        <end position="321"/>
    </location>
</feature>
<comment type="subcellular location">
    <subcellularLocation>
        <location evidence="1">Membrane</location>
        <topology evidence="1">Multi-pass membrane protein</topology>
    </subcellularLocation>
</comment>
<feature type="transmembrane region" description="Helical" evidence="9">
    <location>
        <begin position="135"/>
        <end position="155"/>
    </location>
</feature>
<feature type="transmembrane region" description="Helical" evidence="9">
    <location>
        <begin position="427"/>
        <end position="447"/>
    </location>
</feature>
<feature type="transmembrane region" description="Helical" evidence="9">
    <location>
        <begin position="326"/>
        <end position="344"/>
    </location>
</feature>
<keyword evidence="4 9" id="KW-0812">Transmembrane</keyword>
<evidence type="ECO:0000256" key="5">
    <source>
        <dbReference type="ARBA" id="ARBA00022989"/>
    </source>
</evidence>
<dbReference type="Pfam" id="PF00909">
    <property type="entry name" value="Ammonium_transp"/>
    <property type="match status" value="3"/>
</dbReference>
<dbReference type="AlphaFoldDB" id="A0A2J6TJ27"/>
<dbReference type="GeneID" id="36580214"/>
<dbReference type="Gene3D" id="1.10.3430.10">
    <property type="entry name" value="Ammonium transporter AmtB like domains"/>
    <property type="match status" value="1"/>
</dbReference>
<organism evidence="11 12">
    <name type="scientific">Hyaloscypha bicolor E</name>
    <dbReference type="NCBI Taxonomy" id="1095630"/>
    <lineage>
        <taxon>Eukaryota</taxon>
        <taxon>Fungi</taxon>
        <taxon>Dikarya</taxon>
        <taxon>Ascomycota</taxon>
        <taxon>Pezizomycotina</taxon>
        <taxon>Leotiomycetes</taxon>
        <taxon>Helotiales</taxon>
        <taxon>Hyaloscyphaceae</taxon>
        <taxon>Hyaloscypha</taxon>
        <taxon>Hyaloscypha bicolor</taxon>
    </lineage>
</organism>
<keyword evidence="7" id="KW-0924">Ammonia transport</keyword>
<evidence type="ECO:0000256" key="7">
    <source>
        <dbReference type="ARBA" id="ARBA00023177"/>
    </source>
</evidence>
<feature type="domain" description="Ammonium transporter AmtB-like" evidence="10">
    <location>
        <begin position="323"/>
        <end position="379"/>
    </location>
</feature>